<dbReference type="RefSeq" id="WP_349219962.1">
    <property type="nucleotide sequence ID" value="NZ_JBBMFD010000017.1"/>
</dbReference>
<dbReference type="PROSITE" id="PS00372">
    <property type="entry name" value="PTS_EIIA_TYPE_2_HIS"/>
    <property type="match status" value="1"/>
</dbReference>
<dbReference type="SUPFAM" id="SSF55804">
    <property type="entry name" value="Phoshotransferase/anion transport protein"/>
    <property type="match status" value="1"/>
</dbReference>
<dbReference type="Gene3D" id="3.40.50.2300">
    <property type="match status" value="1"/>
</dbReference>
<dbReference type="Pfam" id="PF02302">
    <property type="entry name" value="PTS_IIB"/>
    <property type="match status" value="1"/>
</dbReference>
<dbReference type="Gene3D" id="3.40.930.10">
    <property type="entry name" value="Mannitol-specific EII, Chain A"/>
    <property type="match status" value="1"/>
</dbReference>
<evidence type="ECO:0000256" key="9">
    <source>
        <dbReference type="ARBA" id="ARBA00022989"/>
    </source>
</evidence>
<evidence type="ECO:0000313" key="16">
    <source>
        <dbReference type="EMBL" id="MEQ2441078.1"/>
    </source>
</evidence>
<dbReference type="InterPro" id="IPR002178">
    <property type="entry name" value="PTS_EIIA_type-2_dom"/>
</dbReference>
<sequence>MRITDLLKKEGVDLNARVADKQQAIDRLVKLMEQTGSLRDPAAYKACVQRREKEGTTGIGEGVAIPHAKTNAVRRAALSAMVVKDGVDYDSLDGAPVYLFFLIAAPDTADNIHLDVLGRLSILLMDEDFRQKLIHAKDTDVFLSLIDQCETEKFQEETKETSKAQTGYQVLAVTACPTGIAHTYMAAESLENTARELGISIKVETNGSGGAKNVLTPEEIEEAGCILIAADKNVPMARFDGKPLIQTKVANGINKAKELLTEATSGKVAPYHHQGKGEEGQEQKNDGKESVGRQIYKHLMNGVSHMLPFVIGGGILIALSFLFDHYALDPSNFGKNTDFARFLNTVGNAAFGFMLPILAGFIAMSIGDRPALAVGFVGGALAVSGGAGFLGALLAGFIAGYLVVLLRKVFDKLPKSLEGIKPVLLYPVLGILAIGATMTFLVNPPMSALNSWITELLNSMRGGNEVVLVLLGALLGGMMSIDMGGPINKAAYLFGTGSLATMTEGSFEIMASVMIGGMVAPLAIALCTTFFQNRFTKKERQSGVVNYVMGLSFITEGAIPFAAADPLRVIPSCVVGSAVAGGLSMFFHCTLRAPHGGIFVVPVIGNPFWYLAALLAGSVVGMLMLALLKKPIREDKKETAAADK</sequence>
<keyword evidence="10 12" id="KW-0472">Membrane</keyword>
<dbReference type="InterPro" id="IPR013014">
    <property type="entry name" value="PTS_EIIC_2"/>
</dbReference>
<dbReference type="InterPro" id="IPR013011">
    <property type="entry name" value="PTS_EIIB_2"/>
</dbReference>
<feature type="domain" description="PTS EIIB type-2" evidence="14">
    <location>
        <begin position="170"/>
        <end position="265"/>
    </location>
</feature>
<evidence type="ECO:0000256" key="4">
    <source>
        <dbReference type="ARBA" id="ARBA00022553"/>
    </source>
</evidence>
<dbReference type="PANTHER" id="PTHR30505:SF28">
    <property type="entry name" value="PTS SYSTEM 2-O-ALPHA-MANNOSYL-D-GLYCERATE-SPECIFIC EIIABC COMPONENT"/>
    <property type="match status" value="1"/>
</dbReference>
<feature type="transmembrane region" description="Helical" evidence="12">
    <location>
        <begin position="342"/>
        <end position="364"/>
    </location>
</feature>
<reference evidence="16 17" key="1">
    <citation type="submission" date="2024-03" db="EMBL/GenBank/DDBJ databases">
        <title>Human intestinal bacterial collection.</title>
        <authorList>
            <person name="Pauvert C."/>
            <person name="Hitch T.C.A."/>
            <person name="Clavel T."/>
        </authorList>
    </citation>
    <scope>NUCLEOTIDE SEQUENCE [LARGE SCALE GENOMIC DNA]</scope>
    <source>
        <strain evidence="16 17">CLA-JM-H44</strain>
    </source>
</reference>
<proteinExistence type="predicted"/>
<keyword evidence="9 12" id="KW-1133">Transmembrane helix</keyword>
<evidence type="ECO:0000256" key="7">
    <source>
        <dbReference type="ARBA" id="ARBA00022683"/>
    </source>
</evidence>
<dbReference type="PROSITE" id="PS51099">
    <property type="entry name" value="PTS_EIIB_TYPE_2"/>
    <property type="match status" value="1"/>
</dbReference>
<dbReference type="PANTHER" id="PTHR30505">
    <property type="entry name" value="FRUCTOSE-LIKE PERMEASE"/>
    <property type="match status" value="1"/>
</dbReference>
<dbReference type="InterPro" id="IPR036095">
    <property type="entry name" value="PTS_EIIB-like_sf"/>
</dbReference>
<evidence type="ECO:0000313" key="17">
    <source>
        <dbReference type="Proteomes" id="UP001489509"/>
    </source>
</evidence>
<dbReference type="InterPro" id="IPR003353">
    <property type="entry name" value="PTS_IIB_fruc"/>
</dbReference>
<dbReference type="EMBL" id="JBBMFD010000017">
    <property type="protein sequence ID" value="MEQ2441078.1"/>
    <property type="molecule type" value="Genomic_DNA"/>
</dbReference>
<dbReference type="PROSITE" id="PS51104">
    <property type="entry name" value="PTS_EIIC_TYPE_2"/>
    <property type="match status" value="1"/>
</dbReference>
<evidence type="ECO:0000256" key="11">
    <source>
        <dbReference type="SAM" id="MobiDB-lite"/>
    </source>
</evidence>
<dbReference type="Pfam" id="PF00359">
    <property type="entry name" value="PTS_EIIA_2"/>
    <property type="match status" value="1"/>
</dbReference>
<keyword evidence="8 12" id="KW-0812">Transmembrane</keyword>
<evidence type="ECO:0000259" key="14">
    <source>
        <dbReference type="PROSITE" id="PS51099"/>
    </source>
</evidence>
<dbReference type="SUPFAM" id="SSF52794">
    <property type="entry name" value="PTS system IIB component-like"/>
    <property type="match status" value="1"/>
</dbReference>
<evidence type="ECO:0000256" key="3">
    <source>
        <dbReference type="ARBA" id="ARBA00022475"/>
    </source>
</evidence>
<evidence type="ECO:0000256" key="12">
    <source>
        <dbReference type="SAM" id="Phobius"/>
    </source>
</evidence>
<feature type="transmembrane region" description="Helical" evidence="12">
    <location>
        <begin position="303"/>
        <end position="322"/>
    </location>
</feature>
<keyword evidence="2" id="KW-0813">Transport</keyword>
<dbReference type="InterPro" id="IPR050864">
    <property type="entry name" value="Bacterial_PTS_Sugar_Transport"/>
</dbReference>
<evidence type="ECO:0000259" key="15">
    <source>
        <dbReference type="PROSITE" id="PS51104"/>
    </source>
</evidence>
<dbReference type="NCBIfam" id="TIGR00848">
    <property type="entry name" value="fruA"/>
    <property type="match status" value="1"/>
</dbReference>
<name>A0ABV1E198_9FIRM</name>
<evidence type="ECO:0000256" key="2">
    <source>
        <dbReference type="ARBA" id="ARBA00022448"/>
    </source>
</evidence>
<dbReference type="InterPro" id="IPR004715">
    <property type="entry name" value="PTS_IIA_fruc"/>
</dbReference>
<keyword evidence="5" id="KW-0762">Sugar transport</keyword>
<gene>
    <name evidence="16" type="ORF">WMO26_09595</name>
</gene>
<dbReference type="InterPro" id="IPR006327">
    <property type="entry name" value="PTS_IIC_fruc"/>
</dbReference>
<keyword evidence="6" id="KW-0808">Transferase</keyword>
<feature type="transmembrane region" description="Helical" evidence="12">
    <location>
        <begin position="608"/>
        <end position="628"/>
    </location>
</feature>
<feature type="transmembrane region" description="Helical" evidence="12">
    <location>
        <begin position="509"/>
        <end position="531"/>
    </location>
</feature>
<accession>A0ABV1E198</accession>
<feature type="domain" description="PTS EIIA type-2" evidence="13">
    <location>
        <begin position="5"/>
        <end position="149"/>
    </location>
</feature>
<evidence type="ECO:0000256" key="6">
    <source>
        <dbReference type="ARBA" id="ARBA00022679"/>
    </source>
</evidence>
<comment type="subcellular location">
    <subcellularLocation>
        <location evidence="1">Cell inner membrane</location>
        <topology evidence="1">Multi-pass membrane protein</topology>
    </subcellularLocation>
</comment>
<feature type="transmembrane region" description="Helical" evidence="12">
    <location>
        <begin position="569"/>
        <end position="588"/>
    </location>
</feature>
<dbReference type="InterPro" id="IPR003501">
    <property type="entry name" value="PTS_EIIB_2/3"/>
</dbReference>
<dbReference type="CDD" id="cd05569">
    <property type="entry name" value="PTS_IIB_fructose"/>
    <property type="match status" value="1"/>
</dbReference>
<comment type="caution">
    <text evidence="16">The sequence shown here is derived from an EMBL/GenBank/DDBJ whole genome shotgun (WGS) entry which is preliminary data.</text>
</comment>
<keyword evidence="17" id="KW-1185">Reference proteome</keyword>
<feature type="compositionally biased region" description="Basic and acidic residues" evidence="11">
    <location>
        <begin position="275"/>
        <end position="289"/>
    </location>
</feature>
<feature type="transmembrane region" description="Helical" evidence="12">
    <location>
        <begin position="424"/>
        <end position="442"/>
    </location>
</feature>
<keyword evidence="3" id="KW-1003">Cell membrane</keyword>
<feature type="domain" description="PTS EIIC type-2" evidence="15">
    <location>
        <begin position="295"/>
        <end position="636"/>
    </location>
</feature>
<dbReference type="PROSITE" id="PS51094">
    <property type="entry name" value="PTS_EIIA_TYPE_2"/>
    <property type="match status" value="1"/>
</dbReference>
<feature type="region of interest" description="Disordered" evidence="11">
    <location>
        <begin position="267"/>
        <end position="289"/>
    </location>
</feature>
<dbReference type="Proteomes" id="UP001489509">
    <property type="component" value="Unassembled WGS sequence"/>
</dbReference>
<evidence type="ECO:0000256" key="5">
    <source>
        <dbReference type="ARBA" id="ARBA00022597"/>
    </source>
</evidence>
<dbReference type="CDD" id="cd00211">
    <property type="entry name" value="PTS_IIA_fru"/>
    <property type="match status" value="1"/>
</dbReference>
<dbReference type="InterPro" id="IPR016152">
    <property type="entry name" value="PTrfase/Anion_transptr"/>
</dbReference>
<feature type="transmembrane region" description="Helical" evidence="12">
    <location>
        <begin position="371"/>
        <end position="404"/>
    </location>
</feature>
<evidence type="ECO:0000256" key="10">
    <source>
        <dbReference type="ARBA" id="ARBA00023136"/>
    </source>
</evidence>
<keyword evidence="7" id="KW-0598">Phosphotransferase system</keyword>
<protein>
    <submittedName>
        <fullName evidence="16">Fructose-specific PTS transporter subunit EIIC</fullName>
    </submittedName>
</protein>
<dbReference type="NCBIfam" id="TIGR01427">
    <property type="entry name" value="PTS_IIC_fructo"/>
    <property type="match status" value="1"/>
</dbReference>
<dbReference type="InterPro" id="IPR003352">
    <property type="entry name" value="PTS_EIIC"/>
</dbReference>
<evidence type="ECO:0000256" key="8">
    <source>
        <dbReference type="ARBA" id="ARBA00022692"/>
    </source>
</evidence>
<feature type="transmembrane region" description="Helical" evidence="12">
    <location>
        <begin position="463"/>
        <end position="481"/>
    </location>
</feature>
<keyword evidence="4" id="KW-0597">Phosphoprotein</keyword>
<dbReference type="NCBIfam" id="TIGR00829">
    <property type="entry name" value="FRU"/>
    <property type="match status" value="1"/>
</dbReference>
<organism evidence="16 17">
    <name type="scientific">Solibaculum intestinale</name>
    <dbReference type="NCBI Taxonomy" id="3133165"/>
    <lineage>
        <taxon>Bacteria</taxon>
        <taxon>Bacillati</taxon>
        <taxon>Bacillota</taxon>
        <taxon>Clostridia</taxon>
        <taxon>Eubacteriales</taxon>
        <taxon>Oscillospiraceae</taxon>
        <taxon>Solibaculum</taxon>
    </lineage>
</organism>
<dbReference type="Pfam" id="PF02378">
    <property type="entry name" value="PTS_EIIC"/>
    <property type="match status" value="1"/>
</dbReference>
<evidence type="ECO:0000259" key="13">
    <source>
        <dbReference type="PROSITE" id="PS51094"/>
    </source>
</evidence>
<evidence type="ECO:0000256" key="1">
    <source>
        <dbReference type="ARBA" id="ARBA00004429"/>
    </source>
</evidence>